<dbReference type="Pfam" id="PF02926">
    <property type="entry name" value="THUMP"/>
    <property type="match status" value="1"/>
</dbReference>
<dbReference type="InterPro" id="IPR004114">
    <property type="entry name" value="THUMP_dom"/>
</dbReference>
<dbReference type="AlphaFoldDB" id="A0A328PIW6"/>
<reference evidence="3 4" key="1">
    <citation type="submission" date="2018-06" db="EMBL/GenBank/DDBJ databases">
        <title>Draft genome sequence of hyperthermophilic methanogen Methanothermobacter tenebrarum sp. MCM-B 1447.</title>
        <authorList>
            <person name="Pore S.D."/>
            <person name="Dagar S."/>
            <person name="Dhakephalkar P.K."/>
        </authorList>
    </citation>
    <scope>NUCLEOTIDE SEQUENCE [LARGE SCALE GENOMIC DNA]</scope>
    <source>
        <strain evidence="3 4">MCM B 1447</strain>
    </source>
</reference>
<dbReference type="RefSeq" id="WP_112093642.1">
    <property type="nucleotide sequence ID" value="NZ_QLOE01000003.1"/>
</dbReference>
<name>A0A328PIW6_9EURY</name>
<keyword evidence="1" id="KW-0694">RNA-binding</keyword>
<evidence type="ECO:0000259" key="2">
    <source>
        <dbReference type="PROSITE" id="PS51165"/>
    </source>
</evidence>
<gene>
    <name evidence="3" type="ORF">DPC56_03325</name>
</gene>
<dbReference type="InterPro" id="IPR040183">
    <property type="entry name" value="THUMPD1-like"/>
</dbReference>
<protein>
    <recommendedName>
        <fullName evidence="2">THUMP domain-containing protein</fullName>
    </recommendedName>
</protein>
<organism evidence="3 4">
    <name type="scientific">Methanothermobacter tenebrarum</name>
    <dbReference type="NCBI Taxonomy" id="680118"/>
    <lineage>
        <taxon>Archaea</taxon>
        <taxon>Methanobacteriati</taxon>
        <taxon>Methanobacteriota</taxon>
        <taxon>Methanomada group</taxon>
        <taxon>Methanobacteria</taxon>
        <taxon>Methanobacteriales</taxon>
        <taxon>Methanobacteriaceae</taxon>
        <taxon>Methanothermobacter</taxon>
    </lineage>
</organism>
<evidence type="ECO:0000256" key="1">
    <source>
        <dbReference type="PROSITE-ProRule" id="PRU00529"/>
    </source>
</evidence>
<dbReference type="GO" id="GO:0006400">
    <property type="term" value="P:tRNA modification"/>
    <property type="evidence" value="ECO:0007669"/>
    <property type="project" value="InterPro"/>
</dbReference>
<accession>A0A328PIW6</accession>
<feature type="domain" description="THUMP" evidence="2">
    <location>
        <begin position="62"/>
        <end position="169"/>
    </location>
</feature>
<proteinExistence type="predicted"/>
<evidence type="ECO:0000313" key="4">
    <source>
        <dbReference type="Proteomes" id="UP000249782"/>
    </source>
</evidence>
<keyword evidence="4" id="KW-1185">Reference proteome</keyword>
<evidence type="ECO:0000313" key="3">
    <source>
        <dbReference type="EMBL" id="RAO79354.1"/>
    </source>
</evidence>
<dbReference type="Proteomes" id="UP000249782">
    <property type="component" value="Unassembled WGS sequence"/>
</dbReference>
<dbReference type="CDD" id="cd11717">
    <property type="entry name" value="THUMP_THUMPD1_like"/>
    <property type="match status" value="1"/>
</dbReference>
<dbReference type="SUPFAM" id="SSF143437">
    <property type="entry name" value="THUMP domain-like"/>
    <property type="match status" value="1"/>
</dbReference>
<dbReference type="Gene3D" id="3.30.2130.30">
    <property type="match status" value="1"/>
</dbReference>
<comment type="caution">
    <text evidence="3">The sequence shown here is derived from an EMBL/GenBank/DDBJ whole genome shotgun (WGS) entry which is preliminary data.</text>
</comment>
<dbReference type="PROSITE" id="PS51165">
    <property type="entry name" value="THUMP"/>
    <property type="match status" value="1"/>
</dbReference>
<dbReference type="OrthoDB" id="26307at2157"/>
<dbReference type="GO" id="GO:0003723">
    <property type="term" value="F:RNA binding"/>
    <property type="evidence" value="ECO:0007669"/>
    <property type="project" value="UniProtKB-UniRule"/>
</dbReference>
<sequence length="177" mass="19780">MKIPEYFNLLVTVCGQKGGVGGEELVGMEELELALQDYESPLNIKDCQFPNVILVDLAMDPREAVKILENSPTTVISKVVPIEVVVKTRKDSILEKAIALAKEKTQPGDSFKVICDLRGRKYIKTPDEITEDLSELLMDKLSLERDDNNPKWIIQIEVVGDNTGISILKPDEILKKT</sequence>
<dbReference type="EMBL" id="QLOE01000003">
    <property type="protein sequence ID" value="RAO79354.1"/>
    <property type="molecule type" value="Genomic_DNA"/>
</dbReference>